<keyword evidence="1" id="KW-0456">Lyase</keyword>
<accession>A0A084Y2L8</accession>
<dbReference type="AlphaFoldDB" id="A0A084Y2L8"/>
<dbReference type="PANTHER" id="PTHR32325">
    <property type="entry name" value="BETA-ELIMINATING LYASE-LIKE PROTEIN-RELATED"/>
    <property type="match status" value="1"/>
</dbReference>
<evidence type="ECO:0000313" key="2">
    <source>
        <dbReference type="Proteomes" id="UP000019812"/>
    </source>
</evidence>
<dbReference type="SUPFAM" id="SSF53383">
    <property type="entry name" value="PLP-dependent transferases"/>
    <property type="match status" value="1"/>
</dbReference>
<dbReference type="PANTHER" id="PTHR32325:SF4">
    <property type="entry name" value="TRYPTOPHANASE"/>
    <property type="match status" value="1"/>
</dbReference>
<dbReference type="EC" id="4.1.99.1" evidence="1"/>
<protein>
    <submittedName>
        <fullName evidence="1">Tryptophanase</fullName>
        <ecNumber evidence="1">4.1.99.1</ecNumber>
    </submittedName>
</protein>
<dbReference type="InterPro" id="IPR015424">
    <property type="entry name" value="PyrdxlP-dep_Trfase"/>
</dbReference>
<proteinExistence type="predicted"/>
<name>A0A084Y2L8_9PROT</name>
<sequence>MGGIRAVEVGSLMFGKYDEKGKLIPSAMDLVRLAIPRRVYTQSHIDYVIALFDELIREKEKVKGYKIVFETPLLRHFTCKLKPVI</sequence>
<reference evidence="1 2" key="1">
    <citation type="submission" date="2014-07" db="EMBL/GenBank/DDBJ databases">
        <title>Expanding our view of genomic diversity in Candidatus Accumulibacter clades.</title>
        <authorList>
            <person name="Skennerton C.T."/>
            <person name="Barr J.J."/>
            <person name="Slater F.R."/>
            <person name="Bond P.L."/>
            <person name="Tyson G.W."/>
        </authorList>
    </citation>
    <scope>NUCLEOTIDE SEQUENCE [LARGE SCALE GENOMIC DNA]</scope>
    <source>
        <strain evidence="2">SK-01</strain>
    </source>
</reference>
<organism evidence="1 2">
    <name type="scientific">Candidatus Accumulibacter vicinus</name>
    <dbReference type="NCBI Taxonomy" id="2954382"/>
    <lineage>
        <taxon>Bacteria</taxon>
        <taxon>Pseudomonadati</taxon>
        <taxon>Pseudomonadota</taxon>
        <taxon>Betaproteobacteria</taxon>
        <taxon>Candidatus Accumulibacter</taxon>
    </lineage>
</organism>
<dbReference type="Gene3D" id="3.90.1150.10">
    <property type="entry name" value="Aspartate Aminotransferase, domain 1"/>
    <property type="match status" value="1"/>
</dbReference>
<dbReference type="InterPro" id="IPR015422">
    <property type="entry name" value="PyrdxlP-dep_Trfase_small"/>
</dbReference>
<dbReference type="Proteomes" id="UP000019812">
    <property type="component" value="Unassembled WGS sequence"/>
</dbReference>
<evidence type="ECO:0000313" key="1">
    <source>
        <dbReference type="EMBL" id="KFB68962.1"/>
    </source>
</evidence>
<dbReference type="GO" id="GO:0009034">
    <property type="term" value="F:tryptophanase activity"/>
    <property type="evidence" value="ECO:0007669"/>
    <property type="project" value="UniProtKB-EC"/>
</dbReference>
<comment type="caution">
    <text evidence="1">The sequence shown here is derived from an EMBL/GenBank/DDBJ whole genome shotgun (WGS) entry which is preliminary data.</text>
</comment>
<dbReference type="STRING" id="1457154.CAPSK01_001151"/>
<gene>
    <name evidence="1" type="primary">tnaA</name>
    <name evidence="1" type="ORF">CAPSK01_001151</name>
</gene>
<dbReference type="EMBL" id="JDSS02000018">
    <property type="protein sequence ID" value="KFB68962.1"/>
    <property type="molecule type" value="Genomic_DNA"/>
</dbReference>